<evidence type="ECO:0000256" key="3">
    <source>
        <dbReference type="ARBA" id="ARBA00022771"/>
    </source>
</evidence>
<dbReference type="PRINTS" id="PR00405">
    <property type="entry name" value="REVINTRACTNG"/>
</dbReference>
<feature type="compositionally biased region" description="Basic and acidic residues" evidence="6">
    <location>
        <begin position="453"/>
        <end position="491"/>
    </location>
</feature>
<evidence type="ECO:0000313" key="8">
    <source>
        <dbReference type="EMBL" id="JAS33051.1"/>
    </source>
</evidence>
<gene>
    <name evidence="8" type="ORF">g.16349</name>
</gene>
<feature type="compositionally biased region" description="Low complexity" evidence="6">
    <location>
        <begin position="237"/>
        <end position="246"/>
    </location>
</feature>
<dbReference type="GO" id="GO:0005096">
    <property type="term" value="F:GTPase activator activity"/>
    <property type="evidence" value="ECO:0007669"/>
    <property type="project" value="UniProtKB-KW"/>
</dbReference>
<dbReference type="InterPro" id="IPR037278">
    <property type="entry name" value="ARFGAP/RecO"/>
</dbReference>
<keyword evidence="2" id="KW-0479">Metal-binding</keyword>
<feature type="region of interest" description="Disordered" evidence="6">
    <location>
        <begin position="272"/>
        <end position="291"/>
    </location>
</feature>
<feature type="compositionally biased region" description="Low complexity" evidence="6">
    <location>
        <begin position="428"/>
        <end position="452"/>
    </location>
</feature>
<dbReference type="GO" id="GO:0000139">
    <property type="term" value="C:Golgi membrane"/>
    <property type="evidence" value="ECO:0007669"/>
    <property type="project" value="GOC"/>
</dbReference>
<keyword evidence="4" id="KW-0862">Zinc</keyword>
<dbReference type="AlphaFoldDB" id="A0A1B6E547"/>
<dbReference type="Pfam" id="PF01412">
    <property type="entry name" value="ArfGap"/>
    <property type="match status" value="1"/>
</dbReference>
<dbReference type="FunFam" id="1.10.220.150:FF:000004">
    <property type="entry name" value="Putative ADP-ribosylation factor GTPase-activating protein 2"/>
    <property type="match status" value="1"/>
</dbReference>
<protein>
    <recommendedName>
        <fullName evidence="7">Arf-GAP domain-containing protein</fullName>
    </recommendedName>
</protein>
<evidence type="ECO:0000256" key="2">
    <source>
        <dbReference type="ARBA" id="ARBA00022723"/>
    </source>
</evidence>
<dbReference type="GO" id="GO:0008270">
    <property type="term" value="F:zinc ion binding"/>
    <property type="evidence" value="ECO:0007669"/>
    <property type="project" value="UniProtKB-KW"/>
</dbReference>
<feature type="region of interest" description="Disordered" evidence="6">
    <location>
        <begin position="215"/>
        <end position="246"/>
    </location>
</feature>
<reference evidence="8" key="1">
    <citation type="submission" date="2015-12" db="EMBL/GenBank/DDBJ databases">
        <title>De novo transcriptome assembly of four potential Pierce s Disease insect vectors from Arizona vineyards.</title>
        <authorList>
            <person name="Tassone E.E."/>
        </authorList>
    </citation>
    <scope>NUCLEOTIDE SEQUENCE</scope>
</reference>
<proteinExistence type="predicted"/>
<dbReference type="GO" id="GO:0048205">
    <property type="term" value="P:COPI coating of Golgi vesicle"/>
    <property type="evidence" value="ECO:0007669"/>
    <property type="project" value="TreeGrafter"/>
</dbReference>
<dbReference type="InterPro" id="IPR038508">
    <property type="entry name" value="ArfGAP_dom_sf"/>
</dbReference>
<dbReference type="SMART" id="SM00105">
    <property type="entry name" value="ArfGap"/>
    <property type="match status" value="1"/>
</dbReference>
<dbReference type="PANTHER" id="PTHR45686:SF4">
    <property type="entry name" value="ADP-RIBOSYLATION FACTOR GTPASE ACTIVATING PROTEIN 3, ISOFORM H"/>
    <property type="match status" value="1"/>
</dbReference>
<dbReference type="CDD" id="cd08831">
    <property type="entry name" value="ArfGap_ArfGap2_3_like"/>
    <property type="match status" value="1"/>
</dbReference>
<evidence type="ECO:0000256" key="4">
    <source>
        <dbReference type="ARBA" id="ARBA00022833"/>
    </source>
</evidence>
<feature type="domain" description="Arf-GAP" evidence="7">
    <location>
        <begin position="12"/>
        <end position="119"/>
    </location>
</feature>
<name>A0A1B6E547_9HEMI</name>
<evidence type="ECO:0000256" key="6">
    <source>
        <dbReference type="SAM" id="MobiDB-lite"/>
    </source>
</evidence>
<evidence type="ECO:0000259" key="7">
    <source>
        <dbReference type="PROSITE" id="PS50115"/>
    </source>
</evidence>
<feature type="compositionally biased region" description="Basic and acidic residues" evidence="6">
    <location>
        <begin position="308"/>
        <end position="322"/>
    </location>
</feature>
<keyword evidence="1" id="KW-0343">GTPase activation</keyword>
<evidence type="ECO:0000256" key="1">
    <source>
        <dbReference type="ARBA" id="ARBA00022468"/>
    </source>
</evidence>
<dbReference type="InterPro" id="IPR001164">
    <property type="entry name" value="ArfGAP_dom"/>
</dbReference>
<dbReference type="EMBL" id="GEDC01004247">
    <property type="protein sequence ID" value="JAS33051.1"/>
    <property type="molecule type" value="Transcribed_RNA"/>
</dbReference>
<feature type="compositionally biased region" description="Polar residues" evidence="6">
    <location>
        <begin position="379"/>
        <end position="396"/>
    </location>
</feature>
<accession>A0A1B6E547</accession>
<feature type="region of interest" description="Disordered" evidence="6">
    <location>
        <begin position="308"/>
        <end position="364"/>
    </location>
</feature>
<dbReference type="Gene3D" id="1.10.220.150">
    <property type="entry name" value="Arf GTPase activating protein"/>
    <property type="match status" value="1"/>
</dbReference>
<dbReference type="SUPFAM" id="SSF57863">
    <property type="entry name" value="ArfGap/RecO-like zinc finger"/>
    <property type="match status" value="1"/>
</dbReference>
<sequence length="591" mass="65092">MADEAPNKNDIQLVFKRLRSISTNKVCFDCNAKNPTWSSVTYGVFICIDCSAVHRSLGVHLTFVRSTQLDTNWTWLQMRQMQLGGNANADLFFRQHNCITTDAQQKYNSRAAQLYREKLHSAAIQAMRLHGTKLEIGAVDARVKTSHSLHLESQTELPAEAKKEVDFFEEHSSDVIDSNEQDINSWTPNGSVSLSTATSVKAALSGAPNVTAALNSESIEPSGERKPTIGVRKGPIKKSGLGSKKTLGGQRVKANFEEIQREAELADQLKMQDSFKSSVPEKSSEEQEAELASMRLAYQDLSLKQQKEEEKLKTVDPKKAQQMERLGMGFGSRSGVSHSALSDMKTIEQESPLKSNSSKSMYDKDNDTYDDFFDSYSTNSSGFSMYKSNKTPTESSFEPIFFGEDLNSSSSFSNKSKKGTSIWADPPSKSGTGWDDSDKSGSSWGDKSSSWGDMDKSSNEVKPKKTEWGEPERRQPKSTDVKRTPGDEAQKKFGSAKAISSDQFFNEYGSDSVMSERKSNLSRFEGSSSISSAEYFGRSESNAGGYGGNLQAPDLEDVKESVRQGVTKVAGKLSSLANGMMSSIQEKYGGY</sequence>
<keyword evidence="3 5" id="KW-0863">Zinc-finger</keyword>
<dbReference type="PROSITE" id="PS50115">
    <property type="entry name" value="ARFGAP"/>
    <property type="match status" value="1"/>
</dbReference>
<feature type="region of interest" description="Disordered" evidence="6">
    <location>
        <begin position="378"/>
        <end position="496"/>
    </location>
</feature>
<evidence type="ECO:0000256" key="5">
    <source>
        <dbReference type="PROSITE-ProRule" id="PRU00288"/>
    </source>
</evidence>
<organism evidence="8">
    <name type="scientific">Clastoptera arizonana</name>
    <name type="common">Arizona spittle bug</name>
    <dbReference type="NCBI Taxonomy" id="38151"/>
    <lineage>
        <taxon>Eukaryota</taxon>
        <taxon>Metazoa</taxon>
        <taxon>Ecdysozoa</taxon>
        <taxon>Arthropoda</taxon>
        <taxon>Hexapoda</taxon>
        <taxon>Insecta</taxon>
        <taxon>Pterygota</taxon>
        <taxon>Neoptera</taxon>
        <taxon>Paraneoptera</taxon>
        <taxon>Hemiptera</taxon>
        <taxon>Auchenorrhyncha</taxon>
        <taxon>Cercopoidea</taxon>
        <taxon>Clastopteridae</taxon>
        <taxon>Clastoptera</taxon>
    </lineage>
</organism>
<dbReference type="PANTHER" id="PTHR45686">
    <property type="entry name" value="ADP-RIBOSYLATION FACTOR GTPASE ACTIVATING PROTEIN 3, ISOFORM H-RELATED"/>
    <property type="match status" value="1"/>
</dbReference>